<evidence type="ECO:0000256" key="2">
    <source>
        <dbReference type="ARBA" id="ARBA00022692"/>
    </source>
</evidence>
<keyword evidence="4 5" id="KW-0472">Membrane</keyword>
<organism evidence="6 7">
    <name type="scientific">Candidatus Desulfatibia vada</name>
    <dbReference type="NCBI Taxonomy" id="2841696"/>
    <lineage>
        <taxon>Bacteria</taxon>
        <taxon>Pseudomonadati</taxon>
        <taxon>Thermodesulfobacteriota</taxon>
        <taxon>Desulfobacteria</taxon>
        <taxon>Desulfobacterales</taxon>
        <taxon>Desulfobacterales incertae sedis</taxon>
        <taxon>Candidatus Desulfatibia</taxon>
    </lineage>
</organism>
<dbReference type="GO" id="GO:0009403">
    <property type="term" value="P:toxin biosynthetic process"/>
    <property type="evidence" value="ECO:0007669"/>
    <property type="project" value="InterPro"/>
</dbReference>
<dbReference type="InterPro" id="IPR003825">
    <property type="entry name" value="Colicin-V_CvpA"/>
</dbReference>
<sequence length="173" mass="19108">MNLFDIAILITVGGCLIAGIIRGPFKELFSISGFYLGTFAAFNYSMKIERFLSSVISNTVTFKALSFLIVFCEIYIIIIILGAIIRYFLKIEPSGWPDHFLGATMGTFKGILIVAIALIIITVISPKGDILLKKSIFSPRLAMVSEAMVEIASGEIQDEFADKLADLKKTWKL</sequence>
<feature type="transmembrane region" description="Helical" evidence="5">
    <location>
        <begin position="28"/>
        <end position="46"/>
    </location>
</feature>
<feature type="transmembrane region" description="Helical" evidence="5">
    <location>
        <begin position="100"/>
        <end position="124"/>
    </location>
</feature>
<dbReference type="GO" id="GO:0016020">
    <property type="term" value="C:membrane"/>
    <property type="evidence" value="ECO:0007669"/>
    <property type="project" value="UniProtKB-SubCell"/>
</dbReference>
<accession>A0A8J6P5T9</accession>
<dbReference type="Pfam" id="PF02674">
    <property type="entry name" value="Colicin_V"/>
    <property type="match status" value="1"/>
</dbReference>
<dbReference type="PANTHER" id="PTHR37306">
    <property type="entry name" value="COLICIN V PRODUCTION PROTEIN"/>
    <property type="match status" value="1"/>
</dbReference>
<evidence type="ECO:0000313" key="6">
    <source>
        <dbReference type="EMBL" id="MBC8433107.1"/>
    </source>
</evidence>
<evidence type="ECO:0000256" key="5">
    <source>
        <dbReference type="SAM" id="Phobius"/>
    </source>
</evidence>
<comment type="subcellular location">
    <subcellularLocation>
        <location evidence="1">Membrane</location>
        <topology evidence="1">Multi-pass membrane protein</topology>
    </subcellularLocation>
</comment>
<evidence type="ECO:0000256" key="3">
    <source>
        <dbReference type="ARBA" id="ARBA00022989"/>
    </source>
</evidence>
<evidence type="ECO:0000256" key="4">
    <source>
        <dbReference type="ARBA" id="ARBA00023136"/>
    </source>
</evidence>
<gene>
    <name evidence="6" type="ORF">H8D96_14455</name>
</gene>
<dbReference type="Proteomes" id="UP000605201">
    <property type="component" value="Unassembled WGS sequence"/>
</dbReference>
<keyword evidence="3 5" id="KW-1133">Transmembrane helix</keyword>
<reference evidence="6 7" key="1">
    <citation type="submission" date="2020-08" db="EMBL/GenBank/DDBJ databases">
        <title>Bridging the membrane lipid divide: bacteria of the FCB group superphylum have the potential to synthesize archaeal ether lipids.</title>
        <authorList>
            <person name="Villanueva L."/>
            <person name="Von Meijenfeldt F.A.B."/>
            <person name="Westbye A.B."/>
            <person name="Yadav S."/>
            <person name="Hopmans E.C."/>
            <person name="Dutilh B.E."/>
            <person name="Sinninghe Damste J.S."/>
        </authorList>
    </citation>
    <scope>NUCLEOTIDE SEQUENCE [LARGE SCALE GENOMIC DNA]</scope>
    <source>
        <strain evidence="6">NIOZ-UU17</strain>
    </source>
</reference>
<evidence type="ECO:0000256" key="1">
    <source>
        <dbReference type="ARBA" id="ARBA00004141"/>
    </source>
</evidence>
<name>A0A8J6P5T9_9BACT</name>
<proteinExistence type="predicted"/>
<keyword evidence="2 5" id="KW-0812">Transmembrane</keyword>
<dbReference type="PANTHER" id="PTHR37306:SF1">
    <property type="entry name" value="COLICIN V PRODUCTION PROTEIN"/>
    <property type="match status" value="1"/>
</dbReference>
<dbReference type="EMBL" id="JACNIG010000270">
    <property type="protein sequence ID" value="MBC8433107.1"/>
    <property type="molecule type" value="Genomic_DNA"/>
</dbReference>
<comment type="caution">
    <text evidence="6">The sequence shown here is derived from an EMBL/GenBank/DDBJ whole genome shotgun (WGS) entry which is preliminary data.</text>
</comment>
<evidence type="ECO:0000313" key="7">
    <source>
        <dbReference type="Proteomes" id="UP000605201"/>
    </source>
</evidence>
<protein>
    <submittedName>
        <fullName evidence="6">CvpA family protein</fullName>
    </submittedName>
</protein>
<feature type="transmembrane region" description="Helical" evidence="5">
    <location>
        <begin position="67"/>
        <end position="88"/>
    </location>
</feature>
<dbReference type="AlphaFoldDB" id="A0A8J6P5T9"/>